<gene>
    <name evidence="1" type="ORF">V8J38_10080</name>
</gene>
<evidence type="ECO:0000313" key="1">
    <source>
        <dbReference type="EMBL" id="WWT53608.1"/>
    </source>
</evidence>
<dbReference type="RefSeq" id="WP_291783746.1">
    <property type="nucleotide sequence ID" value="NZ_CP146369.1"/>
</dbReference>
<name>A0ABZ2I7N6_9CAUL</name>
<reference evidence="1 2" key="1">
    <citation type="submission" date="2024-02" db="EMBL/GenBank/DDBJ databases">
        <title>Distribution and functional of Brevundimonas-related endobacteria within Verticillium dahliae.</title>
        <authorList>
            <person name="Zeng H."/>
        </authorList>
    </citation>
    <scope>NUCLEOTIDE SEQUENCE [LARGE SCALE GENOMIC DNA]</scope>
    <source>
        <strain evidence="1 2">TRM 44200</strain>
    </source>
</reference>
<accession>A0ABZ2I7N6</accession>
<keyword evidence="2" id="KW-1185">Reference proteome</keyword>
<dbReference type="Proteomes" id="UP001363460">
    <property type="component" value="Chromosome"/>
</dbReference>
<evidence type="ECO:0000313" key="2">
    <source>
        <dbReference type="Proteomes" id="UP001363460"/>
    </source>
</evidence>
<proteinExistence type="predicted"/>
<sequence length="87" mass="9766">MDEDDDIDPSDDPIYRAGVLMGRNQALTDVMERLFSPDAVSAEKTVRALHAWVQQTMDEVRVEMQLVFADFGAEAEAEDDEDDDDEG</sequence>
<organism evidence="1 2">
    <name type="scientific">Brevundimonas olei</name>
    <dbReference type="NCBI Taxonomy" id="657642"/>
    <lineage>
        <taxon>Bacteria</taxon>
        <taxon>Pseudomonadati</taxon>
        <taxon>Pseudomonadota</taxon>
        <taxon>Alphaproteobacteria</taxon>
        <taxon>Caulobacterales</taxon>
        <taxon>Caulobacteraceae</taxon>
        <taxon>Brevundimonas</taxon>
    </lineage>
</organism>
<dbReference type="EMBL" id="CP146369">
    <property type="protein sequence ID" value="WWT53608.1"/>
    <property type="molecule type" value="Genomic_DNA"/>
</dbReference>
<protein>
    <submittedName>
        <fullName evidence="1">Uncharacterized protein</fullName>
    </submittedName>
</protein>